<evidence type="ECO:0000313" key="5">
    <source>
        <dbReference type="EMBL" id="PSR31459.1"/>
    </source>
</evidence>
<dbReference type="InterPro" id="IPR004300">
    <property type="entry name" value="Glyco_hydro_57_N"/>
</dbReference>
<gene>
    <name evidence="5" type="ORF">C7B43_01820</name>
</gene>
<dbReference type="PANTHER" id="PTHR36306">
    <property type="entry name" value="ALPHA-AMYLASE-RELATED-RELATED"/>
    <property type="match status" value="1"/>
</dbReference>
<comment type="caution">
    <text evidence="5">The sequence shown here is derived from an EMBL/GenBank/DDBJ whole genome shotgun (WGS) entry which is preliminary data.</text>
</comment>
<dbReference type="InterPro" id="IPR011330">
    <property type="entry name" value="Glyco_hydro/deAcase_b/a-brl"/>
</dbReference>
<proteinExistence type="inferred from homology"/>
<dbReference type="Proteomes" id="UP000242699">
    <property type="component" value="Unassembled WGS sequence"/>
</dbReference>
<reference evidence="5 6" key="1">
    <citation type="journal article" date="2014" name="BMC Genomics">
        <title>Comparison of environmental and isolate Sulfobacillus genomes reveals diverse carbon, sulfur, nitrogen, and hydrogen metabolisms.</title>
        <authorList>
            <person name="Justice N.B."/>
            <person name="Norman A."/>
            <person name="Brown C.T."/>
            <person name="Singh A."/>
            <person name="Thomas B.C."/>
            <person name="Banfield J.F."/>
        </authorList>
    </citation>
    <scope>NUCLEOTIDE SEQUENCE [LARGE SCALE GENOMIC DNA]</scope>
    <source>
        <strain evidence="5">AMDSBA1</strain>
    </source>
</reference>
<dbReference type="GO" id="GO:0016787">
    <property type="term" value="F:hydrolase activity"/>
    <property type="evidence" value="ECO:0007669"/>
    <property type="project" value="UniProtKB-KW"/>
</dbReference>
<dbReference type="Gene3D" id="3.20.110.10">
    <property type="entry name" value="Glycoside hydrolase 38, N terminal domain"/>
    <property type="match status" value="2"/>
</dbReference>
<dbReference type="EMBL" id="PXYT01000002">
    <property type="protein sequence ID" value="PSR31459.1"/>
    <property type="molecule type" value="Genomic_DNA"/>
</dbReference>
<evidence type="ECO:0000259" key="4">
    <source>
        <dbReference type="Pfam" id="PF03065"/>
    </source>
</evidence>
<evidence type="ECO:0000256" key="2">
    <source>
        <dbReference type="ARBA" id="ARBA00023277"/>
    </source>
</evidence>
<protein>
    <submittedName>
        <fullName evidence="5">Glycoside hydrolase</fullName>
    </submittedName>
</protein>
<dbReference type="InterPro" id="IPR052046">
    <property type="entry name" value="GH57_Enzymes"/>
</dbReference>
<dbReference type="InterPro" id="IPR021923">
    <property type="entry name" value="DUF3536"/>
</dbReference>
<dbReference type="AlphaFoldDB" id="A0A2T2XAE9"/>
<dbReference type="CDD" id="cd10797">
    <property type="entry name" value="GH57N_APU_like_1"/>
    <property type="match status" value="1"/>
</dbReference>
<dbReference type="InterPro" id="IPR027291">
    <property type="entry name" value="Glyco_hydro_38_N_sf"/>
</dbReference>
<evidence type="ECO:0000256" key="1">
    <source>
        <dbReference type="ARBA" id="ARBA00006821"/>
    </source>
</evidence>
<feature type="domain" description="Glycoside hydrolase family 57 N-terminal" evidence="4">
    <location>
        <begin position="88"/>
        <end position="272"/>
    </location>
</feature>
<keyword evidence="2 3" id="KW-0119">Carbohydrate metabolism</keyword>
<dbReference type="Pfam" id="PF12055">
    <property type="entry name" value="DUF3536"/>
    <property type="match status" value="1"/>
</dbReference>
<sequence length="777" mass="89926">MEQEESARPYHDWNQRITEECYAPNSHARILDGNGRLCGVSNNYSNISFNFGPTLLAWLQRHEPETYLAILEGDQWSQKRFGSHGSALAQVYNHIIMPLATSRDKEVEIIWGIRDFVHRFQRYPEGMWLAETAVDYETLWLLAKHGIKFTILSPDQALRIRDPRGECINVEGGKISTSRPYLVELPDRQTIAVFFYHAALSRAVAFEGLLNDGPYFASRLMEGFDPSETGNQLVHIATDGETYGHHHRFGEMALAYALDVISGRDDVRLTNYGEYLALNPPVWKAEIIENTSWSCAHGIERWRSDCGCQSGLHPAWTQKWRTPLRQAMDYVRDTVTPLFDALAPRWLKDPAQAFQDYIDVILNREQNTLNAFILQHQAQSLDLEDTIRVFQLMELYRHILLMYTSCGWFFDDIGGLEAIQVMKYAARAIQLGERLFDVPMEASFREILEQARSNEGNQDGRTIFDNAVTEHMVSLPRVALHYSMMHLLMPYDRGSTTTIYCYDVYAGEEVLWRSGPVKMAVGQVQVISETTLDRGTFNYAVLHLGDHNVIAGVRTYRGPELYQTMLEQLSRAFHAAEFPEVIRLLDQFFQGHTNSLRHLFPDEQELVIHQLVSNSLEEALTYNRHIYEHSISFMRFLKDMDQNIPGVLWNAAAVSIRDQFQKQLNSENVNIEEVRRLLAEAREWNLLDDWDDLAYHYEMFIKRLSRQLNLEPNRLQWLEILTHAVELAQHESLQIDLQEAQLAVFRLTGTALEDPDETKQWQQYVMQLDTLLAIRRD</sequence>
<dbReference type="Pfam" id="PF03065">
    <property type="entry name" value="Glyco_hydro_57"/>
    <property type="match status" value="1"/>
</dbReference>
<evidence type="ECO:0000313" key="6">
    <source>
        <dbReference type="Proteomes" id="UP000242699"/>
    </source>
</evidence>
<organism evidence="5 6">
    <name type="scientific">Sulfobacillus benefaciens</name>
    <dbReference type="NCBI Taxonomy" id="453960"/>
    <lineage>
        <taxon>Bacteria</taxon>
        <taxon>Bacillati</taxon>
        <taxon>Bacillota</taxon>
        <taxon>Clostridia</taxon>
        <taxon>Eubacteriales</taxon>
        <taxon>Clostridiales Family XVII. Incertae Sedis</taxon>
        <taxon>Sulfobacillus</taxon>
    </lineage>
</organism>
<dbReference type="PANTHER" id="PTHR36306:SF3">
    <property type="entry name" value="GLYCOSIDE HYDROLASE FAMILY 57"/>
    <property type="match status" value="1"/>
</dbReference>
<accession>A0A2T2XAE9</accession>
<name>A0A2T2XAE9_9FIRM</name>
<dbReference type="GO" id="GO:0005975">
    <property type="term" value="P:carbohydrate metabolic process"/>
    <property type="evidence" value="ECO:0007669"/>
    <property type="project" value="InterPro"/>
</dbReference>
<comment type="similarity">
    <text evidence="1 3">Belongs to the glycosyl hydrolase 57 family.</text>
</comment>
<evidence type="ECO:0000256" key="3">
    <source>
        <dbReference type="RuleBase" id="RU361196"/>
    </source>
</evidence>
<dbReference type="SUPFAM" id="SSF88713">
    <property type="entry name" value="Glycoside hydrolase/deacetylase"/>
    <property type="match status" value="1"/>
</dbReference>
<keyword evidence="5" id="KW-0378">Hydrolase</keyword>